<evidence type="ECO:0000313" key="2">
    <source>
        <dbReference type="Proteomes" id="UP000027195"/>
    </source>
</evidence>
<sequence length="162" mass="18757">MRYTRVAWRLDQRSAPENPRMFFSHRILDILHLRFAVLKAQRWSLGLLVTYTIIDRLSASSLCLLTIPCWIHCSLTITTRSNKRLRQSTENHENADLHERVDRDLHICSHRFPTSGMGSIGDSCVIQSVRRSRIQYRLGFQIPDSRFRAPSSDAHCPPLTNA</sequence>
<dbReference type="Proteomes" id="UP000027195">
    <property type="component" value="Unassembled WGS sequence"/>
</dbReference>
<organism evidence="1 2">
    <name type="scientific">Botryobasidium botryosum (strain FD-172 SS1)</name>
    <dbReference type="NCBI Taxonomy" id="930990"/>
    <lineage>
        <taxon>Eukaryota</taxon>
        <taxon>Fungi</taxon>
        <taxon>Dikarya</taxon>
        <taxon>Basidiomycota</taxon>
        <taxon>Agaricomycotina</taxon>
        <taxon>Agaricomycetes</taxon>
        <taxon>Cantharellales</taxon>
        <taxon>Botryobasidiaceae</taxon>
        <taxon>Botryobasidium</taxon>
    </lineage>
</organism>
<dbReference type="EMBL" id="KL198077">
    <property type="protein sequence ID" value="KDQ09574.1"/>
    <property type="molecule type" value="Genomic_DNA"/>
</dbReference>
<evidence type="ECO:0000313" key="1">
    <source>
        <dbReference type="EMBL" id="KDQ09574.1"/>
    </source>
</evidence>
<reference evidence="2" key="1">
    <citation type="journal article" date="2014" name="Proc. Natl. Acad. Sci. U.S.A.">
        <title>Extensive sampling of basidiomycete genomes demonstrates inadequacy of the white-rot/brown-rot paradigm for wood decay fungi.</title>
        <authorList>
            <person name="Riley R."/>
            <person name="Salamov A.A."/>
            <person name="Brown D.W."/>
            <person name="Nagy L.G."/>
            <person name="Floudas D."/>
            <person name="Held B.W."/>
            <person name="Levasseur A."/>
            <person name="Lombard V."/>
            <person name="Morin E."/>
            <person name="Otillar R."/>
            <person name="Lindquist E.A."/>
            <person name="Sun H."/>
            <person name="LaButti K.M."/>
            <person name="Schmutz J."/>
            <person name="Jabbour D."/>
            <person name="Luo H."/>
            <person name="Baker S.E."/>
            <person name="Pisabarro A.G."/>
            <person name="Walton J.D."/>
            <person name="Blanchette R.A."/>
            <person name="Henrissat B."/>
            <person name="Martin F."/>
            <person name="Cullen D."/>
            <person name="Hibbett D.S."/>
            <person name="Grigoriev I.V."/>
        </authorList>
    </citation>
    <scope>NUCLEOTIDE SEQUENCE [LARGE SCALE GENOMIC DNA]</scope>
    <source>
        <strain evidence="2">FD-172 SS1</strain>
    </source>
</reference>
<keyword evidence="2" id="KW-1185">Reference proteome</keyword>
<dbReference type="AlphaFoldDB" id="A0A067M1X4"/>
<gene>
    <name evidence="1" type="ORF">BOTBODRAFT_525745</name>
</gene>
<name>A0A067M1X4_BOTB1</name>
<accession>A0A067M1X4</accession>
<dbReference type="InParanoid" id="A0A067M1X4"/>
<proteinExistence type="predicted"/>
<protein>
    <submittedName>
        <fullName evidence="1">Uncharacterized protein</fullName>
    </submittedName>
</protein>
<dbReference type="HOGENOM" id="CLU_1635116_0_0_1"/>